<feature type="compositionally biased region" description="Basic and acidic residues" evidence="1">
    <location>
        <begin position="67"/>
        <end position="82"/>
    </location>
</feature>
<dbReference type="Proteomes" id="UP000216074">
    <property type="component" value="Unassembled WGS sequence"/>
</dbReference>
<organism evidence="2 3">
    <name type="scientific">Bifidobacterium hapali</name>
    <dbReference type="NCBI Taxonomy" id="1630172"/>
    <lineage>
        <taxon>Bacteria</taxon>
        <taxon>Bacillati</taxon>
        <taxon>Actinomycetota</taxon>
        <taxon>Actinomycetes</taxon>
        <taxon>Bifidobacteriales</taxon>
        <taxon>Bifidobacteriaceae</taxon>
        <taxon>Bifidobacterium</taxon>
    </lineage>
</organism>
<protein>
    <submittedName>
        <fullName evidence="2">Uncharacterized protein</fullName>
    </submittedName>
</protein>
<name>A0A261FYF5_9BIFI</name>
<evidence type="ECO:0000313" key="3">
    <source>
        <dbReference type="Proteomes" id="UP000216074"/>
    </source>
</evidence>
<sequence length="151" mass="16964">MTGFIAKHVLYRMPKGAWGLRARLWQKGVLIDLRPPKGSQEAVTQQKEHTLIELQPPKDPQKAVTQQEKHALIDLRPPKDPQKAVTQGEQIDSAQLRPSLRLTRRFNIASGLRTILSQPCARRKVFFDALLAAKLFAAFAHLSACSGWTYG</sequence>
<evidence type="ECO:0000256" key="1">
    <source>
        <dbReference type="SAM" id="MobiDB-lite"/>
    </source>
</evidence>
<feature type="region of interest" description="Disordered" evidence="1">
    <location>
        <begin position="55"/>
        <end position="90"/>
    </location>
</feature>
<dbReference type="AlphaFoldDB" id="A0A261FYF5"/>
<evidence type="ECO:0000313" key="2">
    <source>
        <dbReference type="EMBL" id="OZG63786.1"/>
    </source>
</evidence>
<proteinExistence type="predicted"/>
<comment type="caution">
    <text evidence="2">The sequence shown here is derived from an EMBL/GenBank/DDBJ whole genome shotgun (WGS) entry which is preliminary data.</text>
</comment>
<accession>A0A261FYF5</accession>
<reference evidence="2 3" key="1">
    <citation type="journal article" date="2017" name="BMC Genomics">
        <title>Comparative genomic and phylogenomic analyses of the Bifidobacteriaceae family.</title>
        <authorList>
            <person name="Lugli G.A."/>
            <person name="Milani C."/>
            <person name="Turroni F."/>
            <person name="Duranti S."/>
            <person name="Mancabelli L."/>
            <person name="Mangifesta M."/>
            <person name="Ferrario C."/>
            <person name="Modesto M."/>
            <person name="Mattarelli P."/>
            <person name="Jiri K."/>
            <person name="van Sinderen D."/>
            <person name="Ventura M."/>
        </authorList>
    </citation>
    <scope>NUCLEOTIDE SEQUENCE [LARGE SCALE GENOMIC DNA]</scope>
    <source>
        <strain evidence="2 3">DSM 100202</strain>
    </source>
</reference>
<keyword evidence="3" id="KW-1185">Reference proteome</keyword>
<gene>
    <name evidence="2" type="ORF">BHAP_1605</name>
</gene>
<dbReference type="EMBL" id="MWWY01000029">
    <property type="protein sequence ID" value="OZG63786.1"/>
    <property type="molecule type" value="Genomic_DNA"/>
</dbReference>